<dbReference type="Gene3D" id="3.90.550.10">
    <property type="entry name" value="Spore Coat Polysaccharide Biosynthesis Protein SpsA, Chain A"/>
    <property type="match status" value="1"/>
</dbReference>
<name>A0A3D8IY46_9HELI</name>
<reference evidence="1 2" key="1">
    <citation type="submission" date="2018-04" db="EMBL/GenBank/DDBJ databases">
        <title>Novel Campyloabacter and Helicobacter Species and Strains.</title>
        <authorList>
            <person name="Mannion A.J."/>
            <person name="Shen Z."/>
            <person name="Fox J.G."/>
        </authorList>
    </citation>
    <scope>NUCLEOTIDE SEQUENCE [LARGE SCALE GENOMIC DNA]</scope>
    <source>
        <strain evidence="1 2">ATCC 700242</strain>
    </source>
</reference>
<dbReference type="Proteomes" id="UP000257067">
    <property type="component" value="Unassembled WGS sequence"/>
</dbReference>
<dbReference type="OrthoDB" id="9805604at2"/>
<protein>
    <submittedName>
        <fullName evidence="1">Acylneuraminate cytidylyltransferase family protein</fullName>
    </submittedName>
</protein>
<dbReference type="InterPro" id="IPR050793">
    <property type="entry name" value="CMP-NeuNAc_synthase"/>
</dbReference>
<evidence type="ECO:0000313" key="1">
    <source>
        <dbReference type="EMBL" id="RDU70188.1"/>
    </source>
</evidence>
<comment type="caution">
    <text evidence="1">The sequence shown here is derived from an EMBL/GenBank/DDBJ whole genome shotgun (WGS) entry which is preliminary data.</text>
</comment>
<organism evidence="1 2">
    <name type="scientific">Helicobacter cholecystus</name>
    <dbReference type="NCBI Taxonomy" id="45498"/>
    <lineage>
        <taxon>Bacteria</taxon>
        <taxon>Pseudomonadati</taxon>
        <taxon>Campylobacterota</taxon>
        <taxon>Epsilonproteobacteria</taxon>
        <taxon>Campylobacterales</taxon>
        <taxon>Helicobacteraceae</taxon>
        <taxon>Helicobacter</taxon>
    </lineage>
</organism>
<dbReference type="Pfam" id="PF02348">
    <property type="entry name" value="CTP_transf_3"/>
    <property type="match status" value="1"/>
</dbReference>
<dbReference type="PANTHER" id="PTHR21485">
    <property type="entry name" value="HAD SUPERFAMILY MEMBERS CMAS AND KDSC"/>
    <property type="match status" value="1"/>
</dbReference>
<dbReference type="InterPro" id="IPR003329">
    <property type="entry name" value="Cytidylyl_trans"/>
</dbReference>
<keyword evidence="2" id="KW-1185">Reference proteome</keyword>
<dbReference type="InterPro" id="IPR029044">
    <property type="entry name" value="Nucleotide-diphossugar_trans"/>
</dbReference>
<dbReference type="GO" id="GO:0008781">
    <property type="term" value="F:N-acylneuraminate cytidylyltransferase activity"/>
    <property type="evidence" value="ECO:0007669"/>
    <property type="project" value="TreeGrafter"/>
</dbReference>
<dbReference type="SUPFAM" id="SSF53448">
    <property type="entry name" value="Nucleotide-diphospho-sugar transferases"/>
    <property type="match status" value="1"/>
</dbReference>
<dbReference type="RefSeq" id="WP_104724210.1">
    <property type="nucleotide sequence ID" value="NZ_FZNE01000002.1"/>
</dbReference>
<keyword evidence="1" id="KW-0808">Transferase</keyword>
<keyword evidence="1" id="KW-0548">Nucleotidyltransferase</keyword>
<dbReference type="EMBL" id="NXLU01000001">
    <property type="protein sequence ID" value="RDU70188.1"/>
    <property type="molecule type" value="Genomic_DNA"/>
</dbReference>
<dbReference type="CDD" id="cd02513">
    <property type="entry name" value="CMP-NeuAc_Synthase"/>
    <property type="match status" value="1"/>
</dbReference>
<proteinExistence type="predicted"/>
<dbReference type="PANTHER" id="PTHR21485:SF6">
    <property type="entry name" value="N-ACYLNEURAMINATE CYTIDYLYLTRANSFERASE-RELATED"/>
    <property type="match status" value="1"/>
</dbReference>
<evidence type="ECO:0000313" key="2">
    <source>
        <dbReference type="Proteomes" id="UP000257067"/>
    </source>
</evidence>
<gene>
    <name evidence="1" type="ORF">CQA62_01640</name>
</gene>
<sequence length="216" mass="24594">MRVLGIIPARSGSKGVKNKNIKNFRGKPLMAYSIESALKSGVCNEVFVSTDSEEYACIAKEYGAHVPFLRSKQSARDESKSIECVLEALEGYKQRGEEFEAIILLQPTSPLRNEIHIQEAFAKFLEYQEDLASVCESVENPLLMRKIKNERLEHLLPLSSSVRRQDLQQYYILNGAIYINATSRLHPLTSFNDNPLSYVMDKEVSLDIDEEKDFQK</sequence>
<accession>A0A3D8IY46</accession>
<dbReference type="AlphaFoldDB" id="A0A3D8IY46"/>